<evidence type="ECO:0008006" key="3">
    <source>
        <dbReference type="Google" id="ProtNLM"/>
    </source>
</evidence>
<dbReference type="Proteomes" id="UP000502657">
    <property type="component" value="Plasmid pAeme5"/>
</dbReference>
<keyword evidence="1" id="KW-0614">Plasmid</keyword>
<organism evidence="1 2">
    <name type="scientific">Aeromonas media</name>
    <dbReference type="NCBI Taxonomy" id="651"/>
    <lineage>
        <taxon>Bacteria</taxon>
        <taxon>Pseudomonadati</taxon>
        <taxon>Pseudomonadota</taxon>
        <taxon>Gammaproteobacteria</taxon>
        <taxon>Aeromonadales</taxon>
        <taxon>Aeromonadaceae</taxon>
        <taxon>Aeromonas</taxon>
    </lineage>
</organism>
<name>A0ABX6NY94_AERME</name>
<reference evidence="1 2" key="1">
    <citation type="submission" date="2019-03" db="EMBL/GenBank/DDBJ databases">
        <title>Novel transposon Tn6433 accelerates the dissemination of tet(E) in Aeromonas from aerobic biofilm under oxytetracycline stress.</title>
        <authorList>
            <person name="Shi Y."/>
            <person name="Tian Z."/>
            <person name="Zhang Y."/>
            <person name="Zhang H."/>
            <person name="Yang M."/>
        </authorList>
    </citation>
    <scope>NUCLEOTIDE SEQUENCE [LARGE SCALE GENOMIC DNA]</scope>
    <source>
        <strain evidence="1 2">R50-22</strain>
        <plasmid evidence="2">paeme5</plasmid>
    </source>
</reference>
<evidence type="ECO:0000313" key="1">
    <source>
        <dbReference type="EMBL" id="QJT41354.1"/>
    </source>
</evidence>
<protein>
    <recommendedName>
        <fullName evidence="3">Phage tail protein</fullName>
    </recommendedName>
</protein>
<sequence length="114" mass="12891">MSKQEPLTIEVAAERLSGIVSADYKWPELLPGWQLEFIAYPEGDLDMDMLHPVARVFWSDDNEPLPLPYKSDESPITVWDLIAVKLPYMTTFGYATVVDKPKDSHLSLVPGEQV</sequence>
<geneLocation type="plasmid" evidence="2">
    <name>paeme5</name>
</geneLocation>
<accession>A0ABX6NY94</accession>
<gene>
    <name evidence="1" type="ORF">E4188_22935</name>
</gene>
<dbReference type="EMBL" id="CP038449">
    <property type="protein sequence ID" value="QJT41354.1"/>
    <property type="molecule type" value="Genomic_DNA"/>
</dbReference>
<keyword evidence="2" id="KW-1185">Reference proteome</keyword>
<proteinExistence type="predicted"/>
<evidence type="ECO:0000313" key="2">
    <source>
        <dbReference type="Proteomes" id="UP000502657"/>
    </source>
</evidence>
<dbReference type="RefSeq" id="WP_171270091.1">
    <property type="nucleotide sequence ID" value="NZ_CP038446.1"/>
</dbReference>